<evidence type="ECO:0000313" key="2">
    <source>
        <dbReference type="EMBL" id="AWP17468.1"/>
    </source>
</evidence>
<keyword evidence="3" id="KW-1185">Reference proteome</keyword>
<organism evidence="2 3">
    <name type="scientific">Scophthalmus maximus</name>
    <name type="common">Turbot</name>
    <name type="synonym">Psetta maxima</name>
    <dbReference type="NCBI Taxonomy" id="52904"/>
    <lineage>
        <taxon>Eukaryota</taxon>
        <taxon>Metazoa</taxon>
        <taxon>Chordata</taxon>
        <taxon>Craniata</taxon>
        <taxon>Vertebrata</taxon>
        <taxon>Euteleostomi</taxon>
        <taxon>Actinopterygii</taxon>
        <taxon>Neopterygii</taxon>
        <taxon>Teleostei</taxon>
        <taxon>Neoteleostei</taxon>
        <taxon>Acanthomorphata</taxon>
        <taxon>Carangaria</taxon>
        <taxon>Pleuronectiformes</taxon>
        <taxon>Pleuronectoidei</taxon>
        <taxon>Scophthalmidae</taxon>
        <taxon>Scophthalmus</taxon>
    </lineage>
</organism>
<reference evidence="2 3" key="1">
    <citation type="submission" date="2017-12" db="EMBL/GenBank/DDBJ databases">
        <title>Integrating genomic resources of turbot (Scophthalmus maximus) in depth evaluation of genetic and physical mapping variation across individuals.</title>
        <authorList>
            <person name="Martinez P."/>
        </authorList>
    </citation>
    <scope>NUCLEOTIDE SEQUENCE [LARGE SCALE GENOMIC DNA]</scope>
</reference>
<sequence>GNSVRGKRQFEMPEVMGTTSLGGLGSRRGRLGRCTALENSGHTITRHYLTS</sequence>
<dbReference type="EMBL" id="CP026260">
    <property type="protein sequence ID" value="AWP17468.1"/>
    <property type="molecule type" value="Genomic_DNA"/>
</dbReference>
<dbReference type="AlphaFoldDB" id="A0A2U9CLS2"/>
<evidence type="ECO:0000256" key="1">
    <source>
        <dbReference type="SAM" id="MobiDB-lite"/>
    </source>
</evidence>
<name>A0A2U9CLS2_SCOMX</name>
<gene>
    <name evidence="2" type="ORF">SMAX5B_020327</name>
</gene>
<protein>
    <submittedName>
        <fullName evidence="2">Uncharacterized protein</fullName>
    </submittedName>
</protein>
<proteinExistence type="predicted"/>
<feature type="non-terminal residue" evidence="2">
    <location>
        <position position="51"/>
    </location>
</feature>
<feature type="non-terminal residue" evidence="2">
    <location>
        <position position="1"/>
    </location>
</feature>
<dbReference type="Proteomes" id="UP000246464">
    <property type="component" value="Chromosome 18"/>
</dbReference>
<evidence type="ECO:0000313" key="3">
    <source>
        <dbReference type="Proteomes" id="UP000246464"/>
    </source>
</evidence>
<feature type="region of interest" description="Disordered" evidence="1">
    <location>
        <begin position="1"/>
        <end position="29"/>
    </location>
</feature>
<accession>A0A2U9CLS2</accession>